<dbReference type="EMBL" id="JAVHJM010000013">
    <property type="protein sequence ID" value="KAK6499313.1"/>
    <property type="molecule type" value="Genomic_DNA"/>
</dbReference>
<dbReference type="AlphaFoldDB" id="A0AAN8RIS1"/>
<gene>
    <name evidence="2" type="ORF">TWF506_003940</name>
</gene>
<feature type="compositionally biased region" description="Basic and acidic residues" evidence="1">
    <location>
        <begin position="214"/>
        <end position="227"/>
    </location>
</feature>
<sequence length="292" mass="32937">MARFELPRAQEQSKPDNLPNSVTSSPKTPQNDVCQSNTGCYGQPPLARPHPYPTLQELQATFSTWVGEYLDIDEEEQEEEYRIAYAEDYEGYIISDDDESEVSSDTFAGEDIDIRTYNINELSEGLEDLQLGEVDIEEQQHILAVLEAALYHDKDGGDRIFGGLIYKRPKAGEDRLEPTIFVVGGDKGEGKGREKEEGNSIDLQINHVGAISSSKEKDIDSRNRNDKNPPSNTNTVPQLVQEVPSFVEFTTKSRKRQREQIDVDDSDNEGFTYSPPAILIPLLPKSRKKQRR</sequence>
<feature type="compositionally biased region" description="Polar residues" evidence="1">
    <location>
        <begin position="18"/>
        <end position="40"/>
    </location>
</feature>
<accession>A0AAN8RIS1</accession>
<feature type="compositionally biased region" description="Basic and acidic residues" evidence="1">
    <location>
        <begin position="1"/>
        <end position="14"/>
    </location>
</feature>
<protein>
    <submittedName>
        <fullName evidence="2">Uncharacterized protein</fullName>
    </submittedName>
</protein>
<comment type="caution">
    <text evidence="2">The sequence shown here is derived from an EMBL/GenBank/DDBJ whole genome shotgun (WGS) entry which is preliminary data.</text>
</comment>
<feature type="compositionally biased region" description="Polar residues" evidence="1">
    <location>
        <begin position="228"/>
        <end position="238"/>
    </location>
</feature>
<proteinExistence type="predicted"/>
<keyword evidence="3" id="KW-1185">Reference proteome</keyword>
<name>A0AAN8RIS1_9PEZI</name>
<feature type="region of interest" description="Disordered" evidence="1">
    <location>
        <begin position="1"/>
        <end position="51"/>
    </location>
</feature>
<evidence type="ECO:0000256" key="1">
    <source>
        <dbReference type="SAM" id="MobiDB-lite"/>
    </source>
</evidence>
<evidence type="ECO:0000313" key="3">
    <source>
        <dbReference type="Proteomes" id="UP001307849"/>
    </source>
</evidence>
<organism evidence="2 3">
    <name type="scientific">Arthrobotrys conoides</name>
    <dbReference type="NCBI Taxonomy" id="74498"/>
    <lineage>
        <taxon>Eukaryota</taxon>
        <taxon>Fungi</taxon>
        <taxon>Dikarya</taxon>
        <taxon>Ascomycota</taxon>
        <taxon>Pezizomycotina</taxon>
        <taxon>Orbiliomycetes</taxon>
        <taxon>Orbiliales</taxon>
        <taxon>Orbiliaceae</taxon>
        <taxon>Arthrobotrys</taxon>
    </lineage>
</organism>
<reference evidence="2 3" key="1">
    <citation type="submission" date="2019-10" db="EMBL/GenBank/DDBJ databases">
        <authorList>
            <person name="Palmer J.M."/>
        </authorList>
    </citation>
    <scope>NUCLEOTIDE SEQUENCE [LARGE SCALE GENOMIC DNA]</scope>
    <source>
        <strain evidence="2 3">TWF506</strain>
    </source>
</reference>
<evidence type="ECO:0000313" key="2">
    <source>
        <dbReference type="EMBL" id="KAK6499313.1"/>
    </source>
</evidence>
<dbReference type="Proteomes" id="UP001307849">
    <property type="component" value="Unassembled WGS sequence"/>
</dbReference>
<feature type="region of interest" description="Disordered" evidence="1">
    <location>
        <begin position="212"/>
        <end position="292"/>
    </location>
</feature>